<protein>
    <submittedName>
        <fullName evidence="1">Uncharacterized protein</fullName>
    </submittedName>
</protein>
<sequence>MAPTLIDLRPDRRLLDHEFEGYKLNLQALPHFSFELATRVDRVFPDEIQYSFIHAKLFALHNHLIPDQWDYTHSYFYIDRKQQVRHLSFESENHRFQETVVYDIPAHVERKSGHFNLCLSFPSSTLAVVSDGTGYLHIVDTQARNRINCHSQQWQTLHSSLILGQDKYFIIVDSKIQEKNDAEILHCLLQSVEQNESHFNSVLTWVTFESEEKTWRQTSFRQLQGKGIMHYAAIETACNALYIVSDHPFKFTADSEKDVNEEQEKKRTILYTWLQTTEDITVTLKFQENFNKKLLHIDVKPSDIRISYGDTNFLNGKLFRAVDSELTTWSIQDNGQVNILITKSESMLWNELIEGGDENGEQIMDENLVEEAHKRLAHLCSETEVVGVDQAVPGLSTQELEECDAASEEDTVLARLDIDHETTHRVSLSVHQFLFSIHIEPQETPAIVLRHDVDACIWQPYSRLINSDSCLLLHQGTLNAFGYVQSSKQNKKFLTCPPNFSYSVVSESSRHIFLYQNKGNLECQLRKRSGGMVRNIKIGQQNVFNVERYGEVLGIDATNDYLFVLTGSTIVAIGIQCEIRWGPTSTSWYFTTPRFLIIERETVACQFALTECCADACQPKALVPPPTMSESEKRVERVTRNEWASSEKRV</sequence>
<name>A0ACC0JZ70_CHOFU</name>
<dbReference type="Proteomes" id="UP001064048">
    <property type="component" value="Chromosome Z"/>
</dbReference>
<gene>
    <name evidence="1" type="ORF">MSG28_000046</name>
</gene>
<evidence type="ECO:0000313" key="2">
    <source>
        <dbReference type="Proteomes" id="UP001064048"/>
    </source>
</evidence>
<comment type="caution">
    <text evidence="1">The sequence shown here is derived from an EMBL/GenBank/DDBJ whole genome shotgun (WGS) entry which is preliminary data.</text>
</comment>
<reference evidence="1 2" key="1">
    <citation type="journal article" date="2022" name="Genome Biol. Evol.">
        <title>The Spruce Budworm Genome: Reconstructing the Evolutionary History of Antifreeze Proteins.</title>
        <authorList>
            <person name="Beliveau C."/>
            <person name="Gagne P."/>
            <person name="Picq S."/>
            <person name="Vernygora O."/>
            <person name="Keeling C.I."/>
            <person name="Pinkney K."/>
            <person name="Doucet D."/>
            <person name="Wen F."/>
            <person name="Johnston J.S."/>
            <person name="Maaroufi H."/>
            <person name="Boyle B."/>
            <person name="Laroche J."/>
            <person name="Dewar K."/>
            <person name="Juretic N."/>
            <person name="Blackburn G."/>
            <person name="Nisole A."/>
            <person name="Brunet B."/>
            <person name="Brandao M."/>
            <person name="Lumley L."/>
            <person name="Duan J."/>
            <person name="Quan G."/>
            <person name="Lucarotti C.J."/>
            <person name="Roe A.D."/>
            <person name="Sperling F.A.H."/>
            <person name="Levesque R.C."/>
            <person name="Cusson M."/>
        </authorList>
    </citation>
    <scope>NUCLEOTIDE SEQUENCE [LARGE SCALE GENOMIC DNA]</scope>
    <source>
        <strain evidence="1">Glfc:IPQL:Cfum</strain>
    </source>
</reference>
<evidence type="ECO:0000313" key="1">
    <source>
        <dbReference type="EMBL" id="KAI8429403.1"/>
    </source>
</evidence>
<organism evidence="1 2">
    <name type="scientific">Choristoneura fumiferana</name>
    <name type="common">Spruce budworm moth</name>
    <name type="synonym">Archips fumiferana</name>
    <dbReference type="NCBI Taxonomy" id="7141"/>
    <lineage>
        <taxon>Eukaryota</taxon>
        <taxon>Metazoa</taxon>
        <taxon>Ecdysozoa</taxon>
        <taxon>Arthropoda</taxon>
        <taxon>Hexapoda</taxon>
        <taxon>Insecta</taxon>
        <taxon>Pterygota</taxon>
        <taxon>Neoptera</taxon>
        <taxon>Endopterygota</taxon>
        <taxon>Lepidoptera</taxon>
        <taxon>Glossata</taxon>
        <taxon>Ditrysia</taxon>
        <taxon>Tortricoidea</taxon>
        <taxon>Tortricidae</taxon>
        <taxon>Tortricinae</taxon>
        <taxon>Choristoneura</taxon>
    </lineage>
</organism>
<proteinExistence type="predicted"/>
<accession>A0ACC0JZ70</accession>
<dbReference type="EMBL" id="CM046131">
    <property type="protein sequence ID" value="KAI8429403.1"/>
    <property type="molecule type" value="Genomic_DNA"/>
</dbReference>
<keyword evidence="2" id="KW-1185">Reference proteome</keyword>